<organism evidence="4 5">
    <name type="scientific">Candidatus Allofournierella pullicola</name>
    <dbReference type="NCBI Taxonomy" id="2838596"/>
    <lineage>
        <taxon>Bacteria</taxon>
        <taxon>Bacillati</taxon>
        <taxon>Bacillota</taxon>
        <taxon>Clostridia</taxon>
        <taxon>Eubacteriales</taxon>
        <taxon>Oscillospiraceae</taxon>
        <taxon>Allofournierella</taxon>
    </lineage>
</organism>
<dbReference type="InterPro" id="IPR036906">
    <property type="entry name" value="ATPase_V1_fsu_sf"/>
</dbReference>
<dbReference type="AlphaFoldDB" id="A0A9D1V426"/>
<name>A0A9D1V426_9FIRM</name>
<evidence type="ECO:0000256" key="2">
    <source>
        <dbReference type="ARBA" id="ARBA00022448"/>
    </source>
</evidence>
<comment type="similarity">
    <text evidence="1">Belongs to the V-ATPase F subunit family.</text>
</comment>
<evidence type="ECO:0000256" key="1">
    <source>
        <dbReference type="ARBA" id="ARBA00010148"/>
    </source>
</evidence>
<accession>A0A9D1V426</accession>
<reference evidence="4" key="1">
    <citation type="journal article" date="2021" name="PeerJ">
        <title>Extensive microbial diversity within the chicken gut microbiome revealed by metagenomics and culture.</title>
        <authorList>
            <person name="Gilroy R."/>
            <person name="Ravi A."/>
            <person name="Getino M."/>
            <person name="Pursley I."/>
            <person name="Horton D.L."/>
            <person name="Alikhan N.F."/>
            <person name="Baker D."/>
            <person name="Gharbi K."/>
            <person name="Hall N."/>
            <person name="Watson M."/>
            <person name="Adriaenssens E.M."/>
            <person name="Foster-Nyarko E."/>
            <person name="Jarju S."/>
            <person name="Secka A."/>
            <person name="Antonio M."/>
            <person name="Oren A."/>
            <person name="Chaudhuri R.R."/>
            <person name="La Ragione R."/>
            <person name="Hildebrand F."/>
            <person name="Pallen M.J."/>
        </authorList>
    </citation>
    <scope>NUCLEOTIDE SEQUENCE</scope>
    <source>
        <strain evidence="4">2239</strain>
    </source>
</reference>
<evidence type="ECO:0000313" key="5">
    <source>
        <dbReference type="Proteomes" id="UP000824193"/>
    </source>
</evidence>
<protein>
    <submittedName>
        <fullName evidence="4">V-type ATP synthase subunit F</fullName>
    </submittedName>
</protein>
<dbReference type="SUPFAM" id="SSF159468">
    <property type="entry name" value="AtpF-like"/>
    <property type="match status" value="1"/>
</dbReference>
<gene>
    <name evidence="4" type="ORF">H9865_06025</name>
</gene>
<dbReference type="Proteomes" id="UP000824193">
    <property type="component" value="Unassembled WGS sequence"/>
</dbReference>
<evidence type="ECO:0000256" key="3">
    <source>
        <dbReference type="ARBA" id="ARBA00023065"/>
    </source>
</evidence>
<evidence type="ECO:0000313" key="4">
    <source>
        <dbReference type="EMBL" id="HIX05644.1"/>
    </source>
</evidence>
<keyword evidence="3" id="KW-0406">Ion transport</keyword>
<dbReference type="Pfam" id="PF01990">
    <property type="entry name" value="ATP-synt_F"/>
    <property type="match status" value="1"/>
</dbReference>
<sequence>MRFFLISDNTDTQTGMRLAGIEGVVAHTAEEVTSAFESALAQPDIGMILVTEKIADDFTEIVNDAKKDQEGPLVLAIPDRHGSALGRDRITRYVREAIGVKI</sequence>
<comment type="caution">
    <text evidence="4">The sequence shown here is derived from an EMBL/GenBank/DDBJ whole genome shotgun (WGS) entry which is preliminary data.</text>
</comment>
<keyword evidence="2" id="KW-0813">Transport</keyword>
<proteinExistence type="inferred from homology"/>
<dbReference type="Gene3D" id="3.40.50.10580">
    <property type="entry name" value="ATPase, V1 complex, subunit F"/>
    <property type="match status" value="1"/>
</dbReference>
<dbReference type="GO" id="GO:0046961">
    <property type="term" value="F:proton-transporting ATPase activity, rotational mechanism"/>
    <property type="evidence" value="ECO:0007669"/>
    <property type="project" value="InterPro"/>
</dbReference>
<dbReference type="InterPro" id="IPR008218">
    <property type="entry name" value="ATPase_V1-cplx_f_g_su"/>
</dbReference>
<dbReference type="EMBL" id="DXFW01000018">
    <property type="protein sequence ID" value="HIX05644.1"/>
    <property type="molecule type" value="Genomic_DNA"/>
</dbReference>
<reference evidence="4" key="2">
    <citation type="submission" date="2021-04" db="EMBL/GenBank/DDBJ databases">
        <authorList>
            <person name="Gilroy R."/>
        </authorList>
    </citation>
    <scope>NUCLEOTIDE SEQUENCE</scope>
    <source>
        <strain evidence="4">2239</strain>
    </source>
</reference>